<reference evidence="3 5" key="2">
    <citation type="submission" date="2018-08" db="EMBL/GenBank/DDBJ databases">
        <title>A genome reference for cultivated species of the human gut microbiota.</title>
        <authorList>
            <person name="Zou Y."/>
            <person name="Xue W."/>
            <person name="Luo G."/>
        </authorList>
    </citation>
    <scope>NUCLEOTIDE SEQUENCE [LARGE SCALE GENOMIC DNA]</scope>
    <source>
        <strain evidence="3 5">AM42-11AC</strain>
    </source>
</reference>
<evidence type="ECO:0000313" key="4">
    <source>
        <dbReference type="Proteomes" id="UP000220438"/>
    </source>
</evidence>
<dbReference type="AlphaFoldDB" id="A0A2A7BA90"/>
<keyword evidence="1" id="KW-0732">Signal</keyword>
<organism evidence="2 4">
    <name type="scientific">Faecalibacterium prausnitzii</name>
    <dbReference type="NCBI Taxonomy" id="853"/>
    <lineage>
        <taxon>Bacteria</taxon>
        <taxon>Bacillati</taxon>
        <taxon>Bacillota</taxon>
        <taxon>Clostridia</taxon>
        <taxon>Eubacteriales</taxon>
        <taxon>Oscillospiraceae</taxon>
        <taxon>Faecalibacterium</taxon>
    </lineage>
</organism>
<dbReference type="RefSeq" id="WP_097771789.1">
    <property type="nucleotide sequence ID" value="NZ_NOUW01000041.1"/>
</dbReference>
<sequence>MKKRMESLFLGAMMVLLLAVPAFAAGDAVDVSGSSWCSCGGKMTESVHYTGWVTQQFVDCTHGIAHSKDAYQTCLRVTTTVCPKCGNGETTEEVQERYVCYASRSTVEALEALPEVLQCPECDEGEVVKISHRQTPWITVAQTENGLSEQTCIDVTTYRCDFCGYGFNQEETQHRTVKLHG</sequence>
<evidence type="ECO:0000313" key="5">
    <source>
        <dbReference type="Proteomes" id="UP000261079"/>
    </source>
</evidence>
<comment type="caution">
    <text evidence="2">The sequence shown here is derived from an EMBL/GenBank/DDBJ whole genome shotgun (WGS) entry which is preliminary data.</text>
</comment>
<dbReference type="Proteomes" id="UP000220438">
    <property type="component" value="Unassembled WGS sequence"/>
</dbReference>
<dbReference type="EMBL" id="NOUW01000041">
    <property type="protein sequence ID" value="PDX88286.1"/>
    <property type="molecule type" value="Genomic_DNA"/>
</dbReference>
<proteinExistence type="predicted"/>
<evidence type="ECO:0000256" key="1">
    <source>
        <dbReference type="SAM" id="SignalP"/>
    </source>
</evidence>
<gene>
    <name evidence="2" type="ORF">CHR61_13570</name>
    <name evidence="3" type="ORF">DW905_13245</name>
</gene>
<dbReference type="EMBL" id="QVEZ01000012">
    <property type="protein sequence ID" value="RGC04072.1"/>
    <property type="molecule type" value="Genomic_DNA"/>
</dbReference>
<evidence type="ECO:0008006" key="6">
    <source>
        <dbReference type="Google" id="ProtNLM"/>
    </source>
</evidence>
<reference evidence="2 4" key="1">
    <citation type="journal article" date="2017" name="Front. Microbiol.">
        <title>New Insights into the Diversity of the Genus Faecalibacterium.</title>
        <authorList>
            <person name="Benevides L."/>
            <person name="Burman S."/>
            <person name="Martin R."/>
            <person name="Robert V."/>
            <person name="Thomas M."/>
            <person name="Miquel S."/>
            <person name="Chain F."/>
            <person name="Sokol H."/>
            <person name="Bermudez-Humaran L.G."/>
            <person name="Morrison M."/>
            <person name="Langella P."/>
            <person name="Azevedo V.A."/>
            <person name="Chatel J.M."/>
            <person name="Soares S."/>
        </authorList>
    </citation>
    <scope>NUCLEOTIDE SEQUENCE [LARGE SCALE GENOMIC DNA]</scope>
    <source>
        <strain evidence="2 4">AHMP21</strain>
    </source>
</reference>
<feature type="signal peptide" evidence="1">
    <location>
        <begin position="1"/>
        <end position="24"/>
    </location>
</feature>
<feature type="chain" id="PRO_5036036104" description="C2H2-type domain-containing protein" evidence="1">
    <location>
        <begin position="25"/>
        <end position="181"/>
    </location>
</feature>
<name>A0A2A7BA90_9FIRM</name>
<evidence type="ECO:0000313" key="2">
    <source>
        <dbReference type="EMBL" id="PDX88286.1"/>
    </source>
</evidence>
<dbReference type="Proteomes" id="UP000261079">
    <property type="component" value="Unassembled WGS sequence"/>
</dbReference>
<accession>A0A2A7BA90</accession>
<evidence type="ECO:0000313" key="3">
    <source>
        <dbReference type="EMBL" id="RGC04072.1"/>
    </source>
</evidence>
<protein>
    <recommendedName>
        <fullName evidence="6">C2H2-type domain-containing protein</fullName>
    </recommendedName>
</protein>